<feature type="domain" description="Histidine kinase" evidence="12">
    <location>
        <begin position="140"/>
        <end position="352"/>
    </location>
</feature>
<dbReference type="GO" id="GO:0000155">
    <property type="term" value="F:phosphorelay sensor kinase activity"/>
    <property type="evidence" value="ECO:0007669"/>
    <property type="project" value="InterPro"/>
</dbReference>
<feature type="transmembrane region" description="Helical" evidence="11">
    <location>
        <begin position="55"/>
        <end position="73"/>
    </location>
</feature>
<dbReference type="PANTHER" id="PTHR42878">
    <property type="entry name" value="TWO-COMPONENT HISTIDINE KINASE"/>
    <property type="match status" value="1"/>
</dbReference>
<dbReference type="CDD" id="cd00082">
    <property type="entry name" value="HisKA"/>
    <property type="match status" value="1"/>
</dbReference>
<dbReference type="InterPro" id="IPR003594">
    <property type="entry name" value="HATPase_dom"/>
</dbReference>
<keyword evidence="4" id="KW-0597">Phosphoprotein</keyword>
<keyword evidence="10 11" id="KW-0472">Membrane</keyword>
<accession>S0FNJ1</accession>
<dbReference type="EC" id="2.7.13.3" evidence="3"/>
<dbReference type="PATRIC" id="fig|1195236.3.peg.912"/>
<dbReference type="PROSITE" id="PS50885">
    <property type="entry name" value="HAMP"/>
    <property type="match status" value="1"/>
</dbReference>
<dbReference type="InterPro" id="IPR003660">
    <property type="entry name" value="HAMP_dom"/>
</dbReference>
<dbReference type="FunFam" id="3.30.565.10:FF:000006">
    <property type="entry name" value="Sensor histidine kinase WalK"/>
    <property type="match status" value="1"/>
</dbReference>
<dbReference type="InterPro" id="IPR005467">
    <property type="entry name" value="His_kinase_dom"/>
</dbReference>
<dbReference type="Gene3D" id="6.10.340.10">
    <property type="match status" value="1"/>
</dbReference>
<dbReference type="Pfam" id="PF00512">
    <property type="entry name" value="HisKA"/>
    <property type="match status" value="1"/>
</dbReference>
<proteinExistence type="predicted"/>
<keyword evidence="9" id="KW-0902">Two-component regulatory system</keyword>
<comment type="caution">
    <text evidence="14">The sequence shown here is derived from an EMBL/GenBank/DDBJ whole genome shotgun (WGS) entry which is preliminary data.</text>
</comment>
<evidence type="ECO:0000256" key="4">
    <source>
        <dbReference type="ARBA" id="ARBA00022553"/>
    </source>
</evidence>
<evidence type="ECO:0000256" key="7">
    <source>
        <dbReference type="ARBA" id="ARBA00022777"/>
    </source>
</evidence>
<evidence type="ECO:0000256" key="6">
    <source>
        <dbReference type="ARBA" id="ARBA00022741"/>
    </source>
</evidence>
<feature type="domain" description="HAMP" evidence="13">
    <location>
        <begin position="76"/>
        <end position="132"/>
    </location>
</feature>
<evidence type="ECO:0000259" key="12">
    <source>
        <dbReference type="PROSITE" id="PS50109"/>
    </source>
</evidence>
<keyword evidence="11" id="KW-1133">Transmembrane helix</keyword>
<keyword evidence="15" id="KW-1185">Reference proteome</keyword>
<dbReference type="InterPro" id="IPR036097">
    <property type="entry name" value="HisK_dim/P_sf"/>
</dbReference>
<dbReference type="Proteomes" id="UP000014155">
    <property type="component" value="Unassembled WGS sequence"/>
</dbReference>
<dbReference type="PROSITE" id="PS50109">
    <property type="entry name" value="HIS_KIN"/>
    <property type="match status" value="1"/>
</dbReference>
<dbReference type="CDD" id="cd00075">
    <property type="entry name" value="HATPase"/>
    <property type="match status" value="1"/>
</dbReference>
<dbReference type="InterPro" id="IPR004358">
    <property type="entry name" value="Sig_transdc_His_kin-like_C"/>
</dbReference>
<dbReference type="PANTHER" id="PTHR42878:SF7">
    <property type="entry name" value="SENSOR HISTIDINE KINASE GLRK"/>
    <property type="match status" value="1"/>
</dbReference>
<keyword evidence="6" id="KW-0547">Nucleotide-binding</keyword>
<dbReference type="GO" id="GO:0005524">
    <property type="term" value="F:ATP binding"/>
    <property type="evidence" value="ECO:0007669"/>
    <property type="project" value="UniProtKB-KW"/>
</dbReference>
<dbReference type="GO" id="GO:0030295">
    <property type="term" value="F:protein kinase activator activity"/>
    <property type="evidence" value="ECO:0007669"/>
    <property type="project" value="TreeGrafter"/>
</dbReference>
<keyword evidence="5" id="KW-0808">Transferase</keyword>
<dbReference type="Pfam" id="PF02518">
    <property type="entry name" value="HATPase_c"/>
    <property type="match status" value="1"/>
</dbReference>
<keyword evidence="11" id="KW-0812">Transmembrane</keyword>
<dbReference type="Gene3D" id="3.30.565.10">
    <property type="entry name" value="Histidine kinase-like ATPase, C-terminal domain"/>
    <property type="match status" value="1"/>
</dbReference>
<dbReference type="SUPFAM" id="SSF47384">
    <property type="entry name" value="Homodimeric domain of signal transducing histidine kinase"/>
    <property type="match status" value="1"/>
</dbReference>
<organism evidence="14 15">
    <name type="scientific">Ruminiclostridium cellobioparum subsp. termitidis CT1112</name>
    <dbReference type="NCBI Taxonomy" id="1195236"/>
    <lineage>
        <taxon>Bacteria</taxon>
        <taxon>Bacillati</taxon>
        <taxon>Bacillota</taxon>
        <taxon>Clostridia</taxon>
        <taxon>Eubacteriales</taxon>
        <taxon>Oscillospiraceae</taxon>
        <taxon>Ruminiclostridium</taxon>
    </lineage>
</organism>
<evidence type="ECO:0000313" key="15">
    <source>
        <dbReference type="Proteomes" id="UP000014155"/>
    </source>
</evidence>
<feature type="transmembrane region" description="Helical" evidence="11">
    <location>
        <begin position="20"/>
        <end position="40"/>
    </location>
</feature>
<evidence type="ECO:0000313" key="14">
    <source>
        <dbReference type="EMBL" id="EMS73447.1"/>
    </source>
</evidence>
<keyword evidence="7 14" id="KW-0418">Kinase</keyword>
<evidence type="ECO:0000256" key="8">
    <source>
        <dbReference type="ARBA" id="ARBA00022840"/>
    </source>
</evidence>
<evidence type="ECO:0000256" key="10">
    <source>
        <dbReference type="ARBA" id="ARBA00023136"/>
    </source>
</evidence>
<comment type="subcellular location">
    <subcellularLocation>
        <location evidence="2">Membrane</location>
    </subcellularLocation>
</comment>
<dbReference type="FunFam" id="1.10.287.130:FF:000001">
    <property type="entry name" value="Two-component sensor histidine kinase"/>
    <property type="match status" value="1"/>
</dbReference>
<evidence type="ECO:0000256" key="1">
    <source>
        <dbReference type="ARBA" id="ARBA00000085"/>
    </source>
</evidence>
<evidence type="ECO:0000256" key="3">
    <source>
        <dbReference type="ARBA" id="ARBA00012438"/>
    </source>
</evidence>
<dbReference type="EMBL" id="AORV01000020">
    <property type="protein sequence ID" value="EMS73447.1"/>
    <property type="molecule type" value="Genomic_DNA"/>
</dbReference>
<dbReference type="GO" id="GO:0000156">
    <property type="term" value="F:phosphorelay response regulator activity"/>
    <property type="evidence" value="ECO:0007669"/>
    <property type="project" value="TreeGrafter"/>
</dbReference>
<sequence length="352" mass="39797">MRWKKDKRINTGFISIKDFVGILLVLMVVNGCYVMIYLTYVQRGNGTINYIAPPMLGYLCTMTLIIAIISGSIRHNYFSRPMRQLGEAAKRIAQGDFSVRVKPLRKDGRKDYVEVMFEDFNKMVEELSSIETLKNDFIANVSHEIKTPLSIIQSYAMALQRSNLSEQERSEYTSTIIAASQKLSELVTNILKLNKLENQEIIPLSGPYDLSEQLRCCALAFEDLWERKDIIFTADLDEEVIVTYDESMMEIIWNNLLSNALKFTEEGGSIALTLKTDDKAAIVSISDNGCGMDEETVKHIFDKFFQGDTSHSQQGNGLGLTLVMKVIEIFKGEIKVNSNPGYGTTFTVRLNL</sequence>
<dbReference type="InterPro" id="IPR036890">
    <property type="entry name" value="HATPase_C_sf"/>
</dbReference>
<dbReference type="Pfam" id="PF00672">
    <property type="entry name" value="HAMP"/>
    <property type="match status" value="1"/>
</dbReference>
<protein>
    <recommendedName>
        <fullName evidence="3">histidine kinase</fullName>
        <ecNumber evidence="3">2.7.13.3</ecNumber>
    </recommendedName>
</protein>
<gene>
    <name evidence="14" type="ORF">CTER_0589</name>
</gene>
<comment type="catalytic activity">
    <reaction evidence="1">
        <text>ATP + protein L-histidine = ADP + protein N-phospho-L-histidine.</text>
        <dbReference type="EC" id="2.7.13.3"/>
    </reaction>
</comment>
<evidence type="ECO:0000256" key="2">
    <source>
        <dbReference type="ARBA" id="ARBA00004370"/>
    </source>
</evidence>
<dbReference type="PRINTS" id="PR00344">
    <property type="entry name" value="BCTRLSENSOR"/>
</dbReference>
<dbReference type="Gene3D" id="1.10.287.130">
    <property type="match status" value="1"/>
</dbReference>
<evidence type="ECO:0000256" key="9">
    <source>
        <dbReference type="ARBA" id="ARBA00023012"/>
    </source>
</evidence>
<dbReference type="eggNOG" id="COG2205">
    <property type="taxonomic scope" value="Bacteria"/>
</dbReference>
<dbReference type="InterPro" id="IPR003661">
    <property type="entry name" value="HisK_dim/P_dom"/>
</dbReference>
<dbReference type="InterPro" id="IPR050351">
    <property type="entry name" value="BphY/WalK/GraS-like"/>
</dbReference>
<name>S0FNJ1_RUMCE</name>
<dbReference type="SUPFAM" id="SSF55874">
    <property type="entry name" value="ATPase domain of HSP90 chaperone/DNA topoisomerase II/histidine kinase"/>
    <property type="match status" value="1"/>
</dbReference>
<dbReference type="STRING" id="1195236.CTER_0589"/>
<dbReference type="AlphaFoldDB" id="S0FNJ1"/>
<dbReference type="RefSeq" id="WP_004623956.1">
    <property type="nucleotide sequence ID" value="NZ_AORV01000020.1"/>
</dbReference>
<evidence type="ECO:0000256" key="5">
    <source>
        <dbReference type="ARBA" id="ARBA00022679"/>
    </source>
</evidence>
<dbReference type="SMART" id="SM00387">
    <property type="entry name" value="HATPase_c"/>
    <property type="match status" value="1"/>
</dbReference>
<keyword evidence="8" id="KW-0067">ATP-binding</keyword>
<reference evidence="14 15" key="1">
    <citation type="journal article" date="2013" name="Genome Announc.">
        <title>Draft Genome Sequence of the Cellulolytic, Mesophilic, Anaerobic Bacterium Clostridium termitidis Strain CT1112 (DSM 5398).</title>
        <authorList>
            <person name="Lal S."/>
            <person name="Ramachandran U."/>
            <person name="Zhang X."/>
            <person name="Munir R."/>
            <person name="Sparling R."/>
            <person name="Levin D.B."/>
        </authorList>
    </citation>
    <scope>NUCLEOTIDE SEQUENCE [LARGE SCALE GENOMIC DNA]</scope>
    <source>
        <strain evidence="14 15">CT1112</strain>
    </source>
</reference>
<dbReference type="GO" id="GO:0007234">
    <property type="term" value="P:osmosensory signaling via phosphorelay pathway"/>
    <property type="evidence" value="ECO:0007669"/>
    <property type="project" value="TreeGrafter"/>
</dbReference>
<dbReference type="SMART" id="SM00388">
    <property type="entry name" value="HisKA"/>
    <property type="match status" value="1"/>
</dbReference>
<dbReference type="GO" id="GO:0016020">
    <property type="term" value="C:membrane"/>
    <property type="evidence" value="ECO:0007669"/>
    <property type="project" value="UniProtKB-SubCell"/>
</dbReference>
<dbReference type="CDD" id="cd06225">
    <property type="entry name" value="HAMP"/>
    <property type="match status" value="1"/>
</dbReference>
<dbReference type="SUPFAM" id="SSF158472">
    <property type="entry name" value="HAMP domain-like"/>
    <property type="match status" value="1"/>
</dbReference>
<evidence type="ECO:0000259" key="13">
    <source>
        <dbReference type="PROSITE" id="PS50885"/>
    </source>
</evidence>
<evidence type="ECO:0000256" key="11">
    <source>
        <dbReference type="SAM" id="Phobius"/>
    </source>
</evidence>
<dbReference type="SMART" id="SM00304">
    <property type="entry name" value="HAMP"/>
    <property type="match status" value="1"/>
</dbReference>